<evidence type="ECO:0000259" key="1">
    <source>
        <dbReference type="PROSITE" id="PS51819"/>
    </source>
</evidence>
<gene>
    <name evidence="2" type="ORF">NYP16_07525</name>
</gene>
<reference evidence="2" key="2">
    <citation type="journal article" date="2023" name="Syst. Appl. Microbiol.">
        <title>Govania unica gen. nov., sp. nov., a rare biosphere bacterium that represents a novel family in the class Alphaproteobacteria.</title>
        <authorList>
            <person name="Vandamme P."/>
            <person name="Peeters C."/>
            <person name="Hettiarachchi A."/>
            <person name="Cnockaert M."/>
            <person name="Carlier A."/>
        </authorList>
    </citation>
    <scope>NUCLEOTIDE SEQUENCE</scope>
    <source>
        <strain evidence="2">LMG 31809</strain>
    </source>
</reference>
<dbReference type="InterPro" id="IPR004360">
    <property type="entry name" value="Glyas_Fos-R_dOase_dom"/>
</dbReference>
<dbReference type="Gene3D" id="3.30.720.120">
    <property type="match status" value="1"/>
</dbReference>
<dbReference type="PROSITE" id="PS51819">
    <property type="entry name" value="VOC"/>
    <property type="match status" value="1"/>
</dbReference>
<reference evidence="2" key="1">
    <citation type="submission" date="2022-08" db="EMBL/GenBank/DDBJ databases">
        <authorList>
            <person name="Vandamme P."/>
            <person name="Hettiarachchi A."/>
            <person name="Peeters C."/>
            <person name="Cnockaert M."/>
            <person name="Carlier A."/>
        </authorList>
    </citation>
    <scope>NUCLEOTIDE SEQUENCE</scope>
    <source>
        <strain evidence="2">LMG 31809</strain>
    </source>
</reference>
<dbReference type="PANTHER" id="PTHR34109:SF1">
    <property type="entry name" value="VOC DOMAIN-CONTAINING PROTEIN"/>
    <property type="match status" value="1"/>
</dbReference>
<dbReference type="InterPro" id="IPR037523">
    <property type="entry name" value="VOC_core"/>
</dbReference>
<dbReference type="Pfam" id="PF00903">
    <property type="entry name" value="Glyoxalase"/>
    <property type="match status" value="1"/>
</dbReference>
<dbReference type="EMBL" id="JANWOI010000002">
    <property type="protein sequence ID" value="MDA5193800.1"/>
    <property type="molecule type" value="Genomic_DNA"/>
</dbReference>
<keyword evidence="3" id="KW-1185">Reference proteome</keyword>
<feature type="domain" description="VOC" evidence="1">
    <location>
        <begin position="11"/>
        <end position="136"/>
    </location>
</feature>
<evidence type="ECO:0000313" key="3">
    <source>
        <dbReference type="Proteomes" id="UP001141619"/>
    </source>
</evidence>
<evidence type="ECO:0000313" key="2">
    <source>
        <dbReference type="EMBL" id="MDA5193800.1"/>
    </source>
</evidence>
<dbReference type="AlphaFoldDB" id="A0A9X3Z726"/>
<proteinExistence type="predicted"/>
<dbReference type="InterPro" id="IPR029068">
    <property type="entry name" value="Glyas_Bleomycin-R_OHBP_Dase"/>
</dbReference>
<dbReference type="RefSeq" id="WP_274943494.1">
    <property type="nucleotide sequence ID" value="NZ_JANWOI010000002.1"/>
</dbReference>
<name>A0A9X3Z726_9PROT</name>
<dbReference type="Gene3D" id="3.30.720.110">
    <property type="match status" value="1"/>
</dbReference>
<sequence length="154" mass="16629">MPQAVSPIPEGFEGVVPYLSMNGAAAALDFMTAAFDAVLVMCHDMPDGRIGHAEVRINGRPLMFADEFPDMNFKGPRGYGGSPVHLHLYVTDCDASIARAVAAGAKIIRPVADQFYGDRSGSIEDPFGHVWHLATRKEILTAEEIMARMPKANG</sequence>
<dbReference type="CDD" id="cd07246">
    <property type="entry name" value="VOC_like"/>
    <property type="match status" value="1"/>
</dbReference>
<comment type="caution">
    <text evidence="2">The sequence shown here is derived from an EMBL/GenBank/DDBJ whole genome shotgun (WGS) entry which is preliminary data.</text>
</comment>
<accession>A0A9X3Z726</accession>
<protein>
    <submittedName>
        <fullName evidence="2">VOC family protein</fullName>
    </submittedName>
</protein>
<dbReference type="SUPFAM" id="SSF54593">
    <property type="entry name" value="Glyoxalase/Bleomycin resistance protein/Dihydroxybiphenyl dioxygenase"/>
    <property type="match status" value="1"/>
</dbReference>
<organism evidence="2 3">
    <name type="scientific">Govanella unica</name>
    <dbReference type="NCBI Taxonomy" id="2975056"/>
    <lineage>
        <taxon>Bacteria</taxon>
        <taxon>Pseudomonadati</taxon>
        <taxon>Pseudomonadota</taxon>
        <taxon>Alphaproteobacteria</taxon>
        <taxon>Emcibacterales</taxon>
        <taxon>Govanellaceae</taxon>
        <taxon>Govanella</taxon>
    </lineage>
</organism>
<dbReference type="Proteomes" id="UP001141619">
    <property type="component" value="Unassembled WGS sequence"/>
</dbReference>
<dbReference type="PANTHER" id="PTHR34109">
    <property type="entry name" value="BNAUNNG04460D PROTEIN-RELATED"/>
    <property type="match status" value="1"/>
</dbReference>